<reference evidence="4" key="1">
    <citation type="submission" date="2016-11" db="EMBL/GenBank/DDBJ databases">
        <authorList>
            <person name="Varghese N."/>
            <person name="Submissions S."/>
        </authorList>
    </citation>
    <scope>NUCLEOTIDE SEQUENCE [LARGE SCALE GENOMIC DNA]</scope>
    <source>
        <strain evidence="4">GAS401</strain>
    </source>
</reference>
<organism evidence="3 4">
    <name type="scientific">Bradyrhizobium erythrophlei</name>
    <dbReference type="NCBI Taxonomy" id="1437360"/>
    <lineage>
        <taxon>Bacteria</taxon>
        <taxon>Pseudomonadati</taxon>
        <taxon>Pseudomonadota</taxon>
        <taxon>Alphaproteobacteria</taxon>
        <taxon>Hyphomicrobiales</taxon>
        <taxon>Nitrobacteraceae</taxon>
        <taxon>Bradyrhizobium</taxon>
    </lineage>
</organism>
<dbReference type="Proteomes" id="UP000184096">
    <property type="component" value="Chromosome I"/>
</dbReference>
<sequence>MNKVGGCKSCRFCGGSLFDFVDLGMSPLCESFVPEDRLNIAERFYPLAAFVCGSCFLVQLEEYVAPEEIFSEYAYFSGFSDAWLKHAERYVEMIAEKLCLGRASKVVEIGSNDGYLLQYFVKKGISVLGVEPAINVAAAARQRGVETLTRFFGAGVARELAGAGTKADLIVANNVMAQVPELNSFVEGIGILLEPDGVCTVEFPHLLRTILGNQFDQIYHEHFSYFSALTVRKIFEAHGLRIFDIEELWTHGGSLRLYACRADSAKYPTQSSVSRIIQQEREAGLDRVDAYARFAHQVRDTKRKILTFLIEAKNAGKSIAGYGAPGKGNTLLNYCGVRTDFIDYTVDRNPYKQGMYLPGTRIPIYAPDKIAATRPDYVMILPWNLREEIAGQLGYVRDWGAKFVVPIPEVTVF</sequence>
<gene>
    <name evidence="3" type="ORF">SAMN05444170_0006</name>
</gene>
<feature type="domain" description="Methyltransferase putative zinc binding" evidence="1">
    <location>
        <begin position="10"/>
        <end position="70"/>
    </location>
</feature>
<protein>
    <submittedName>
        <fullName evidence="3">Methyltransferase domain-containing protein</fullName>
    </submittedName>
</protein>
<dbReference type="Gene3D" id="3.40.50.150">
    <property type="entry name" value="Vaccinia Virus protein VP39"/>
    <property type="match status" value="1"/>
</dbReference>
<dbReference type="Gene3D" id="3.40.50.720">
    <property type="entry name" value="NAD(P)-binding Rossmann-like Domain"/>
    <property type="match status" value="1"/>
</dbReference>
<dbReference type="PANTHER" id="PTHR43861:SF5">
    <property type="entry name" value="BLL5978 PROTEIN"/>
    <property type="match status" value="1"/>
</dbReference>
<evidence type="ECO:0000259" key="2">
    <source>
        <dbReference type="Pfam" id="PF08484"/>
    </source>
</evidence>
<dbReference type="Pfam" id="PF08421">
    <property type="entry name" value="Methyltransf_13"/>
    <property type="match status" value="1"/>
</dbReference>
<proteinExistence type="predicted"/>
<dbReference type="Gene3D" id="6.20.50.110">
    <property type="entry name" value="Methyltransferase, zinc-binding domain"/>
    <property type="match status" value="1"/>
</dbReference>
<evidence type="ECO:0000259" key="1">
    <source>
        <dbReference type="Pfam" id="PF08421"/>
    </source>
</evidence>
<dbReference type="Gene3D" id="6.10.250.3100">
    <property type="match status" value="1"/>
</dbReference>
<keyword evidence="3" id="KW-0489">Methyltransferase</keyword>
<dbReference type="InterPro" id="IPR013691">
    <property type="entry name" value="MeTrfase_14"/>
</dbReference>
<accession>A0A1M7SQ22</accession>
<evidence type="ECO:0000313" key="4">
    <source>
        <dbReference type="Proteomes" id="UP000184096"/>
    </source>
</evidence>
<dbReference type="EMBL" id="LT670849">
    <property type="protein sequence ID" value="SHN60499.1"/>
    <property type="molecule type" value="Genomic_DNA"/>
</dbReference>
<dbReference type="SUPFAM" id="SSF53335">
    <property type="entry name" value="S-adenosyl-L-methionine-dependent methyltransferases"/>
    <property type="match status" value="1"/>
</dbReference>
<dbReference type="Pfam" id="PF08484">
    <property type="entry name" value="Methyltransf_14"/>
    <property type="match status" value="1"/>
</dbReference>
<dbReference type="InterPro" id="IPR029063">
    <property type="entry name" value="SAM-dependent_MTases_sf"/>
</dbReference>
<name>A0A1M7SQ22_9BRAD</name>
<dbReference type="PANTHER" id="PTHR43861">
    <property type="entry name" value="TRANS-ACONITATE 2-METHYLTRANSFERASE-RELATED"/>
    <property type="match status" value="1"/>
</dbReference>
<dbReference type="InterPro" id="IPR013630">
    <property type="entry name" value="Methyltransf_Zn-bd_dom_put"/>
</dbReference>
<dbReference type="RefSeq" id="WP_244553155.1">
    <property type="nucleotide sequence ID" value="NZ_LT670849.1"/>
</dbReference>
<keyword evidence="3" id="KW-0808">Transferase</keyword>
<dbReference type="InterPro" id="IPR038576">
    <property type="entry name" value="Methyltransf_Zn-bd_dom_put_sf"/>
</dbReference>
<dbReference type="CDD" id="cd02440">
    <property type="entry name" value="AdoMet_MTases"/>
    <property type="match status" value="1"/>
</dbReference>
<dbReference type="AlphaFoldDB" id="A0A1M7SQ22"/>
<dbReference type="GO" id="GO:0008168">
    <property type="term" value="F:methyltransferase activity"/>
    <property type="evidence" value="ECO:0007669"/>
    <property type="project" value="UniProtKB-KW"/>
</dbReference>
<dbReference type="GO" id="GO:0032259">
    <property type="term" value="P:methylation"/>
    <property type="evidence" value="ECO:0007669"/>
    <property type="project" value="UniProtKB-KW"/>
</dbReference>
<dbReference type="Pfam" id="PF13489">
    <property type="entry name" value="Methyltransf_23"/>
    <property type="match status" value="1"/>
</dbReference>
<keyword evidence="4" id="KW-1185">Reference proteome</keyword>
<evidence type="ECO:0000313" key="3">
    <source>
        <dbReference type="EMBL" id="SHN60499.1"/>
    </source>
</evidence>
<feature type="domain" description="C-methyltransferase" evidence="2">
    <location>
        <begin position="250"/>
        <end position="408"/>
    </location>
</feature>